<protein>
    <submittedName>
        <fullName evidence="2">Uncharacterized protein</fullName>
    </submittedName>
</protein>
<gene>
    <name evidence="2" type="ORF">GZ78_03960</name>
</gene>
<name>A0A081NL38_9GAMM</name>
<comment type="caution">
    <text evidence="2">The sequence shown here is derived from an EMBL/GenBank/DDBJ whole genome shotgun (WGS) entry which is preliminary data.</text>
</comment>
<organism evidence="2 3">
    <name type="scientific">Endozoicomonas numazuensis</name>
    <dbReference type="NCBI Taxonomy" id="1137799"/>
    <lineage>
        <taxon>Bacteria</taxon>
        <taxon>Pseudomonadati</taxon>
        <taxon>Pseudomonadota</taxon>
        <taxon>Gammaproteobacteria</taxon>
        <taxon>Oceanospirillales</taxon>
        <taxon>Endozoicomonadaceae</taxon>
        <taxon>Endozoicomonas</taxon>
    </lineage>
</organism>
<dbReference type="EMBL" id="JOKH01000001">
    <property type="protein sequence ID" value="KEQ19161.1"/>
    <property type="molecule type" value="Genomic_DNA"/>
</dbReference>
<evidence type="ECO:0000313" key="3">
    <source>
        <dbReference type="Proteomes" id="UP000028073"/>
    </source>
</evidence>
<sequence length="67" mass="7835">MFRQKPLHNERARTPPPPPKQSSENAEKVVTRLVNEMALVLSRLENFIRERSILFLLVFDLGDTLFQ</sequence>
<proteinExistence type="predicted"/>
<dbReference type="RefSeq" id="WP_034832829.1">
    <property type="nucleotide sequence ID" value="NZ_JOKH01000001.1"/>
</dbReference>
<feature type="region of interest" description="Disordered" evidence="1">
    <location>
        <begin position="1"/>
        <end position="26"/>
    </location>
</feature>
<reference evidence="2 3" key="1">
    <citation type="submission" date="2014-06" db="EMBL/GenBank/DDBJ databases">
        <title>Whole Genome Sequences of Three Symbiotic Endozoicomonas Bacteria.</title>
        <authorList>
            <person name="Neave M.J."/>
            <person name="Apprill A."/>
            <person name="Voolstra C.R."/>
        </authorList>
    </citation>
    <scope>NUCLEOTIDE SEQUENCE [LARGE SCALE GENOMIC DNA]</scope>
    <source>
        <strain evidence="2 3">DSM 25634</strain>
    </source>
</reference>
<dbReference type="STRING" id="1137799.GZ78_03960"/>
<dbReference type="Proteomes" id="UP000028073">
    <property type="component" value="Unassembled WGS sequence"/>
</dbReference>
<accession>A0A081NL38</accession>
<keyword evidence="3" id="KW-1185">Reference proteome</keyword>
<evidence type="ECO:0000256" key="1">
    <source>
        <dbReference type="SAM" id="MobiDB-lite"/>
    </source>
</evidence>
<dbReference type="AlphaFoldDB" id="A0A081NL38"/>
<evidence type="ECO:0000313" key="2">
    <source>
        <dbReference type="EMBL" id="KEQ19161.1"/>
    </source>
</evidence>